<proteinExistence type="predicted"/>
<feature type="domain" description="HTH marR-type" evidence="1">
    <location>
        <begin position="18"/>
        <end position="150"/>
    </location>
</feature>
<dbReference type="PROSITE" id="PS50995">
    <property type="entry name" value="HTH_MARR_2"/>
    <property type="match status" value="1"/>
</dbReference>
<dbReference type="Gene3D" id="1.10.10.10">
    <property type="entry name" value="Winged helix-like DNA-binding domain superfamily/Winged helix DNA-binding domain"/>
    <property type="match status" value="1"/>
</dbReference>
<reference evidence="2" key="1">
    <citation type="submission" date="2020-02" db="EMBL/GenBank/DDBJ databases">
        <authorList>
            <person name="Meier V. D."/>
        </authorList>
    </citation>
    <scope>NUCLEOTIDE SEQUENCE</scope>
    <source>
        <strain evidence="2">AVDCRST_MAG81</strain>
    </source>
</reference>
<dbReference type="EMBL" id="CADCWO010000139">
    <property type="protein sequence ID" value="CAA9578141.1"/>
    <property type="molecule type" value="Genomic_DNA"/>
</dbReference>
<organism evidence="2">
    <name type="scientific">uncultured Synechococcales cyanobacterium</name>
    <dbReference type="NCBI Taxonomy" id="1936017"/>
    <lineage>
        <taxon>Bacteria</taxon>
        <taxon>Bacillati</taxon>
        <taxon>Cyanobacteriota</taxon>
        <taxon>Cyanophyceae</taxon>
        <taxon>Synechococcales</taxon>
        <taxon>environmental samples</taxon>
    </lineage>
</organism>
<dbReference type="GO" id="GO:0006950">
    <property type="term" value="P:response to stress"/>
    <property type="evidence" value="ECO:0007669"/>
    <property type="project" value="TreeGrafter"/>
</dbReference>
<dbReference type="InterPro" id="IPR036390">
    <property type="entry name" value="WH_DNA-bd_sf"/>
</dbReference>
<dbReference type="InterPro" id="IPR036388">
    <property type="entry name" value="WH-like_DNA-bd_sf"/>
</dbReference>
<dbReference type="InterPro" id="IPR000835">
    <property type="entry name" value="HTH_MarR-typ"/>
</dbReference>
<dbReference type="GO" id="GO:0003700">
    <property type="term" value="F:DNA-binding transcription factor activity"/>
    <property type="evidence" value="ECO:0007669"/>
    <property type="project" value="InterPro"/>
</dbReference>
<dbReference type="PANTHER" id="PTHR33164:SF105">
    <property type="entry name" value="TRANSCRIPTIONAL REPRESSOR PROTEIN-RELATED"/>
    <property type="match status" value="1"/>
</dbReference>
<dbReference type="SUPFAM" id="SSF46785">
    <property type="entry name" value="Winged helix' DNA-binding domain"/>
    <property type="match status" value="1"/>
</dbReference>
<dbReference type="InterPro" id="IPR039422">
    <property type="entry name" value="MarR/SlyA-like"/>
</dbReference>
<gene>
    <name evidence="2" type="ORF">AVDCRST_MAG81-2518</name>
</gene>
<name>A0A6J4VHM5_9CYAN</name>
<accession>A0A6J4VHM5</accession>
<dbReference type="PANTHER" id="PTHR33164">
    <property type="entry name" value="TRANSCRIPTIONAL REGULATOR, MARR FAMILY"/>
    <property type="match status" value="1"/>
</dbReference>
<dbReference type="SMART" id="SM00347">
    <property type="entry name" value="HTH_MARR"/>
    <property type="match status" value="1"/>
</dbReference>
<dbReference type="AlphaFoldDB" id="A0A6J4VHM5"/>
<sequence length="154" mass="16929">MKEQTTQLDMVKLGIVANTCACFNLRKASRAVTQLYDEILQPSGLLTTQFTLVVAVSIAGSTTITRLAEDLVMDRTTLTRNLKPLERQGLIEIVPGQDQRTRVVALTAKGREALTKAIPLWEKVQASVVEGLGQNRWSRLLSDLSDTVLLAHKG</sequence>
<evidence type="ECO:0000313" key="2">
    <source>
        <dbReference type="EMBL" id="CAA9578141.1"/>
    </source>
</evidence>
<protein>
    <submittedName>
        <fullName evidence="2">Transcriptional regulator, MarR family</fullName>
    </submittedName>
</protein>
<dbReference type="Pfam" id="PF01047">
    <property type="entry name" value="MarR"/>
    <property type="match status" value="1"/>
</dbReference>
<evidence type="ECO:0000259" key="1">
    <source>
        <dbReference type="PROSITE" id="PS50995"/>
    </source>
</evidence>